<keyword evidence="1" id="KW-1133">Transmembrane helix</keyword>
<name>A0A8E0MD62_LACPA</name>
<organism evidence="2 3">
    <name type="scientific">Lacticaseibacillus paracasei subsp. paracasei Lpp71</name>
    <dbReference type="NCBI Taxonomy" id="1256207"/>
    <lineage>
        <taxon>Bacteria</taxon>
        <taxon>Bacillati</taxon>
        <taxon>Bacillota</taxon>
        <taxon>Bacilli</taxon>
        <taxon>Lactobacillales</taxon>
        <taxon>Lactobacillaceae</taxon>
        <taxon>Lacticaseibacillus</taxon>
    </lineage>
</organism>
<sequence length="52" mass="5901">RYIEALWTNNMIFGNVLKGLSAIVTCAAIYVLIRCLHEKYASNPKLHASKHQ</sequence>
<feature type="non-terminal residue" evidence="2">
    <location>
        <position position="1"/>
    </location>
</feature>
<accession>A0A8E0MD62</accession>
<keyword evidence="1" id="KW-0812">Transmembrane</keyword>
<protein>
    <submittedName>
        <fullName evidence="2">Uncharacterized protein</fullName>
    </submittedName>
</protein>
<evidence type="ECO:0000313" key="2">
    <source>
        <dbReference type="EMBL" id="EPC69377.1"/>
    </source>
</evidence>
<comment type="caution">
    <text evidence="2">The sequence shown here is derived from an EMBL/GenBank/DDBJ whole genome shotgun (WGS) entry which is preliminary data.</text>
</comment>
<proteinExistence type="predicted"/>
<evidence type="ECO:0000313" key="3">
    <source>
        <dbReference type="Proteomes" id="UP000014252"/>
    </source>
</evidence>
<dbReference type="EMBL" id="ANKD01000810">
    <property type="protein sequence ID" value="EPC69377.1"/>
    <property type="molecule type" value="Genomic_DNA"/>
</dbReference>
<dbReference type="AlphaFoldDB" id="A0A8E0MD62"/>
<gene>
    <name evidence="2" type="ORF">Lpp71_16219</name>
</gene>
<feature type="transmembrane region" description="Helical" evidence="1">
    <location>
        <begin position="12"/>
        <end position="33"/>
    </location>
</feature>
<dbReference type="Proteomes" id="UP000014252">
    <property type="component" value="Unassembled WGS sequence"/>
</dbReference>
<evidence type="ECO:0000256" key="1">
    <source>
        <dbReference type="SAM" id="Phobius"/>
    </source>
</evidence>
<keyword evidence="1" id="KW-0472">Membrane</keyword>
<reference evidence="2 3" key="1">
    <citation type="journal article" date="2013" name="PLoS ONE">
        <title>Lactobacillus paracasei comparative genomics: towards species pan-genome definition and exploitation of diversity.</title>
        <authorList>
            <person name="Smokvina T."/>
            <person name="Wels M."/>
            <person name="Polka J."/>
            <person name="Chervaux C."/>
            <person name="Brisse S."/>
            <person name="Boekhorst J."/>
            <person name="van Hylckama Vlieg J.E."/>
            <person name="Siezen R.J."/>
        </authorList>
    </citation>
    <scope>NUCLEOTIDE SEQUENCE [LARGE SCALE GENOMIC DNA]</scope>
    <source>
        <strain evidence="2 3">Lpp71</strain>
    </source>
</reference>